<keyword evidence="2" id="KW-1185">Reference proteome</keyword>
<dbReference type="OrthoDB" id="197187at2"/>
<sequence>MAKPFIRLKDKHTHGGKVITAAPASFCLGLPIARKGDKITCPIHGNGEIATGDASVLVDGMPVARRGDKTSCGALLIPSQALTVDLI</sequence>
<comment type="caution">
    <text evidence="1">The sequence shown here is derived from an EMBL/GenBank/DDBJ whole genome shotgun (WGS) entry which is preliminary data.</text>
</comment>
<organism evidence="1 2">
    <name type="scientific">Massilia atriviolacea</name>
    <dbReference type="NCBI Taxonomy" id="2495579"/>
    <lineage>
        <taxon>Bacteria</taxon>
        <taxon>Pseudomonadati</taxon>
        <taxon>Pseudomonadota</taxon>
        <taxon>Betaproteobacteria</taxon>
        <taxon>Burkholderiales</taxon>
        <taxon>Oxalobacteraceae</taxon>
        <taxon>Telluria group</taxon>
        <taxon>Massilia</taxon>
    </lineage>
</organism>
<gene>
    <name evidence="1" type="ORF">EJB06_05375</name>
</gene>
<dbReference type="Gene3D" id="2.60.200.60">
    <property type="match status" value="1"/>
</dbReference>
<evidence type="ECO:0000313" key="1">
    <source>
        <dbReference type="EMBL" id="RSZ59630.1"/>
    </source>
</evidence>
<name>A0A430HQ37_9BURK</name>
<accession>A0A430HQ37</accession>
<dbReference type="Pfam" id="PF05488">
    <property type="entry name" value="PAAR_motif"/>
    <property type="match status" value="1"/>
</dbReference>
<evidence type="ECO:0000313" key="2">
    <source>
        <dbReference type="Proteomes" id="UP000278085"/>
    </source>
</evidence>
<dbReference type="AlphaFoldDB" id="A0A430HQ37"/>
<dbReference type="RefSeq" id="WP_126072992.1">
    <property type="nucleotide sequence ID" value="NZ_CP051166.1"/>
</dbReference>
<proteinExistence type="predicted"/>
<dbReference type="EMBL" id="RXLQ01000003">
    <property type="protein sequence ID" value="RSZ59630.1"/>
    <property type="molecule type" value="Genomic_DNA"/>
</dbReference>
<protein>
    <submittedName>
        <fullName evidence="1">PAAR domain-containing protein</fullName>
    </submittedName>
</protein>
<dbReference type="CDD" id="cd14744">
    <property type="entry name" value="PAAR_CT_2"/>
    <property type="match status" value="1"/>
</dbReference>
<dbReference type="InterPro" id="IPR008727">
    <property type="entry name" value="PAAR_motif"/>
</dbReference>
<dbReference type="Proteomes" id="UP000278085">
    <property type="component" value="Unassembled WGS sequence"/>
</dbReference>
<reference evidence="1 2" key="1">
    <citation type="submission" date="2018-12" db="EMBL/GenBank/DDBJ databases">
        <authorList>
            <person name="Yang E."/>
        </authorList>
    </citation>
    <scope>NUCLEOTIDE SEQUENCE [LARGE SCALE GENOMIC DNA]</scope>
    <source>
        <strain evidence="1 2">SOD</strain>
    </source>
</reference>